<proteinExistence type="predicted"/>
<evidence type="ECO:0008006" key="3">
    <source>
        <dbReference type="Google" id="ProtNLM"/>
    </source>
</evidence>
<organism evidence="1 2">
    <name type="scientific">Myceligenerans salitolerans</name>
    <dbReference type="NCBI Taxonomy" id="1230528"/>
    <lineage>
        <taxon>Bacteria</taxon>
        <taxon>Bacillati</taxon>
        <taxon>Actinomycetota</taxon>
        <taxon>Actinomycetes</taxon>
        <taxon>Micrococcales</taxon>
        <taxon>Promicromonosporaceae</taxon>
        <taxon>Myceligenerans</taxon>
    </lineage>
</organism>
<comment type="caution">
    <text evidence="1">The sequence shown here is derived from an EMBL/GenBank/DDBJ whole genome shotgun (WGS) entry which is preliminary data.</text>
</comment>
<protein>
    <recommendedName>
        <fullName evidence="3">DUF222 domain-containing protein</fullName>
    </recommendedName>
</protein>
<dbReference type="RefSeq" id="WP_207275318.1">
    <property type="nucleotide sequence ID" value="NZ_JAFMPK010000040.1"/>
</dbReference>
<name>A0ABS3I8S8_9MICO</name>
<gene>
    <name evidence="1" type="ORF">J0911_09955</name>
</gene>
<dbReference type="Proteomes" id="UP000664617">
    <property type="component" value="Unassembled WGS sequence"/>
</dbReference>
<reference evidence="2" key="2">
    <citation type="submission" date="2023-07" db="EMBL/GenBank/DDBJ databases">
        <title>Myceligenerans salitolerans sp. nov., a halotolerant actinomycete isolated from a salt lake in Xinjiang, China.</title>
        <authorList>
            <person name="Guan T."/>
        </authorList>
    </citation>
    <scope>NUCLEOTIDE SEQUENCE [LARGE SCALE GENOMIC DNA]</scope>
    <source>
        <strain evidence="2">XHU 5031</strain>
    </source>
</reference>
<accession>A0ABS3I8S8</accession>
<reference evidence="1 2" key="1">
    <citation type="submission" date="2021-03" db="EMBL/GenBank/DDBJ databases">
        <authorList>
            <person name="Xin L."/>
        </authorList>
    </citation>
    <scope>NUCLEOTIDE SEQUENCE [LARGE SCALE GENOMIC DNA]</scope>
    <source>
        <strain evidence="1 2">XHU 5031</strain>
    </source>
</reference>
<keyword evidence="2" id="KW-1185">Reference proteome</keyword>
<evidence type="ECO:0000313" key="2">
    <source>
        <dbReference type="Proteomes" id="UP000664617"/>
    </source>
</evidence>
<dbReference type="EMBL" id="JAFMPK010000040">
    <property type="protein sequence ID" value="MBO0609354.1"/>
    <property type="molecule type" value="Genomic_DNA"/>
</dbReference>
<evidence type="ECO:0000313" key="1">
    <source>
        <dbReference type="EMBL" id="MBO0609354.1"/>
    </source>
</evidence>
<sequence length="80" mass="8541">MFGLARKDKGAAEAYAAMRALEAASEALAAAKDAMEATGLPEFSDLRDGTLHARTQVDVLYTLAGKVADRLEEQTARGER</sequence>